<dbReference type="AlphaFoldDB" id="A0AAD5S0N2"/>
<name>A0AAD5S0N2_9PEZI</name>
<evidence type="ECO:0000313" key="1">
    <source>
        <dbReference type="EMBL" id="KAJ2907080.1"/>
    </source>
</evidence>
<keyword evidence="2" id="KW-1185">Reference proteome</keyword>
<sequence>MFPHLQQQRPLRVITSASGEPRLLVWILVHKYGHLEQRPIIFSDLAASCFPAAAGSLKESAKVIVLSQERNEGPTGSTCPVAIPYRPAVLGAAYKRTLGNSRSAWAKATHAVGVLLHLSSDPFMQAPCCYWTKNAAYG</sequence>
<reference evidence="1" key="1">
    <citation type="submission" date="2022-07" db="EMBL/GenBank/DDBJ databases">
        <title>Draft genome sequence of Zalerion maritima ATCC 34329, a (micro)plastics degrading marine fungus.</title>
        <authorList>
            <person name="Paco A."/>
            <person name="Goncalves M.F.M."/>
            <person name="Rocha-Santos T.A.P."/>
            <person name="Alves A."/>
        </authorList>
    </citation>
    <scope>NUCLEOTIDE SEQUENCE</scope>
    <source>
        <strain evidence="1">ATCC 34329</strain>
    </source>
</reference>
<gene>
    <name evidence="1" type="ORF">MKZ38_008648</name>
</gene>
<dbReference type="Proteomes" id="UP001201980">
    <property type="component" value="Unassembled WGS sequence"/>
</dbReference>
<protein>
    <submittedName>
        <fullName evidence="1">Uncharacterized protein</fullName>
    </submittedName>
</protein>
<evidence type="ECO:0000313" key="2">
    <source>
        <dbReference type="Proteomes" id="UP001201980"/>
    </source>
</evidence>
<accession>A0AAD5S0N2</accession>
<comment type="caution">
    <text evidence="1">The sequence shown here is derived from an EMBL/GenBank/DDBJ whole genome shotgun (WGS) entry which is preliminary data.</text>
</comment>
<proteinExistence type="predicted"/>
<dbReference type="EMBL" id="JAKWBI020000005">
    <property type="protein sequence ID" value="KAJ2907080.1"/>
    <property type="molecule type" value="Genomic_DNA"/>
</dbReference>
<organism evidence="1 2">
    <name type="scientific">Zalerion maritima</name>
    <dbReference type="NCBI Taxonomy" id="339359"/>
    <lineage>
        <taxon>Eukaryota</taxon>
        <taxon>Fungi</taxon>
        <taxon>Dikarya</taxon>
        <taxon>Ascomycota</taxon>
        <taxon>Pezizomycotina</taxon>
        <taxon>Sordariomycetes</taxon>
        <taxon>Lulworthiomycetidae</taxon>
        <taxon>Lulworthiales</taxon>
        <taxon>Lulworthiaceae</taxon>
        <taxon>Zalerion</taxon>
    </lineage>
</organism>